<dbReference type="PROSITE" id="PS00438">
    <property type="entry name" value="CATALASE_2"/>
    <property type="match status" value="1"/>
</dbReference>
<comment type="caution">
    <text evidence="12">The sequence shown here is derived from an EMBL/GenBank/DDBJ whole genome shotgun (WGS) entry which is preliminary data.</text>
</comment>
<dbReference type="InterPro" id="IPR018028">
    <property type="entry name" value="Catalase"/>
</dbReference>
<gene>
    <name evidence="12" type="ORF">GJ743_07210</name>
</gene>
<dbReference type="EMBL" id="WMLB01000018">
    <property type="protein sequence ID" value="MTH68156.1"/>
    <property type="molecule type" value="Genomic_DNA"/>
</dbReference>
<dbReference type="GO" id="GO:0042744">
    <property type="term" value="P:hydrogen peroxide catabolic process"/>
    <property type="evidence" value="ECO:0007669"/>
    <property type="project" value="UniProtKB-KW"/>
</dbReference>
<keyword evidence="13" id="KW-1185">Reference proteome</keyword>
<evidence type="ECO:0000256" key="5">
    <source>
        <dbReference type="ARBA" id="ARBA00023002"/>
    </source>
</evidence>
<feature type="active site" evidence="8">
    <location>
        <position position="64"/>
    </location>
</feature>
<accession>A0A6I3M9X5</accession>
<keyword evidence="2 10" id="KW-0575">Peroxidase</keyword>
<keyword evidence="3 9" id="KW-0349">Heme</keyword>
<evidence type="ECO:0000256" key="9">
    <source>
        <dbReference type="PIRSR" id="PIRSR038928-2"/>
    </source>
</evidence>
<name>A0A6I3M9X5_9MICO</name>
<comment type="similarity">
    <text evidence="1 10">Belongs to the catalase family.</text>
</comment>
<keyword evidence="7 10" id="KW-0376">Hydrogen peroxide</keyword>
<evidence type="ECO:0000256" key="2">
    <source>
        <dbReference type="ARBA" id="ARBA00022559"/>
    </source>
</evidence>
<dbReference type="RefSeq" id="WP_155051221.1">
    <property type="nucleotide sequence ID" value="NZ_BAAAIB010000005.1"/>
</dbReference>
<reference evidence="12 13" key="1">
    <citation type="submission" date="2019-11" db="EMBL/GenBank/DDBJ databases">
        <title>Agromyces kandeliae sp. nov., isolated from mangrove soil.</title>
        <authorList>
            <person name="Wang R."/>
        </authorList>
    </citation>
    <scope>NUCLEOTIDE SEQUENCE [LARGE SCALE GENOMIC DNA]</scope>
    <source>
        <strain evidence="12 13">JCM 11433</strain>
    </source>
</reference>
<dbReference type="InterPro" id="IPR011614">
    <property type="entry name" value="Catalase_core"/>
</dbReference>
<dbReference type="GO" id="GO:0004096">
    <property type="term" value="F:catalase activity"/>
    <property type="evidence" value="ECO:0007669"/>
    <property type="project" value="UniProtKB-EC"/>
</dbReference>
<dbReference type="GO" id="GO:0020037">
    <property type="term" value="F:heme binding"/>
    <property type="evidence" value="ECO:0007669"/>
    <property type="project" value="InterPro"/>
</dbReference>
<dbReference type="PROSITE" id="PS51402">
    <property type="entry name" value="CATALASE_3"/>
    <property type="match status" value="1"/>
</dbReference>
<keyword evidence="6 9" id="KW-0408">Iron</keyword>
<comment type="cofactor">
    <cofactor evidence="9">
        <name>heme</name>
        <dbReference type="ChEBI" id="CHEBI:30413"/>
    </cofactor>
</comment>
<evidence type="ECO:0000256" key="1">
    <source>
        <dbReference type="ARBA" id="ARBA00005329"/>
    </source>
</evidence>
<dbReference type="FunFam" id="2.40.180.10:FF:000001">
    <property type="entry name" value="Catalase"/>
    <property type="match status" value="1"/>
</dbReference>
<evidence type="ECO:0000313" key="13">
    <source>
        <dbReference type="Proteomes" id="UP000433071"/>
    </source>
</evidence>
<dbReference type="InterPro" id="IPR024711">
    <property type="entry name" value="Catalase_clade1/3"/>
</dbReference>
<feature type="domain" description="Catalase core" evidence="11">
    <location>
        <begin position="17"/>
        <end position="401"/>
    </location>
</feature>
<dbReference type="InterPro" id="IPR002226">
    <property type="entry name" value="Catalase_haem_BS"/>
</dbReference>
<dbReference type="AlphaFoldDB" id="A0A6I3M9X5"/>
<dbReference type="GO" id="GO:0005737">
    <property type="term" value="C:cytoplasm"/>
    <property type="evidence" value="ECO:0007669"/>
    <property type="project" value="TreeGrafter"/>
</dbReference>
<dbReference type="SUPFAM" id="SSF56634">
    <property type="entry name" value="Heme-dependent catalase-like"/>
    <property type="match status" value="1"/>
</dbReference>
<evidence type="ECO:0000256" key="10">
    <source>
        <dbReference type="RuleBase" id="RU000498"/>
    </source>
</evidence>
<sequence>MSNPTTPPVTTAQAVTTTQTGTPVASDAHSLTVGADGATVLHDRYLVEKLAQFNRERIPERIVHAKGGGAFGRFEVTADVSAYTRAAVFQPGAESETLLRFSSVAGEQGSPDTWRDVRGFSLKFYTTEGNYDIVGNNTPVFFIRDGAKFPDFIHSQKRLPGSGLRDADMQWDFWTLSPESAHQVTYLMGDRGLPKSWREMQGYGSHTYQWINAAGEKFWVKYHFRSQQGDLHLDAETAEAIAGADADFYRRDLYEAIERGDHPKWDLHVQVMPYEDAKTYRFNPFDLTKVWPHADYPLIPVGTLTLDRNPQNFFAEIEQAAFSPANTVPGIAISPDKMLMARVFSYPDAQRYRVGTNYNQLPVNAPRAASVHNYSQDGAARYHFDAPTAPVYAPNSVGGPVASADAAGEGGWEADGSLVRTAYTLRADDSDFGQAGTLYRDVYSAEAKARFLETLSGQANAITVDDIRERFFQYWTNVDAGLGTALREAYAAGVNAGAPQQPEAEEAEAEEAAA</sequence>
<proteinExistence type="inferred from homology"/>
<evidence type="ECO:0000259" key="11">
    <source>
        <dbReference type="SMART" id="SM01060"/>
    </source>
</evidence>
<comment type="catalytic activity">
    <reaction evidence="10">
        <text>2 H2O2 = O2 + 2 H2O</text>
        <dbReference type="Rhea" id="RHEA:20309"/>
        <dbReference type="ChEBI" id="CHEBI:15377"/>
        <dbReference type="ChEBI" id="CHEBI:15379"/>
        <dbReference type="ChEBI" id="CHEBI:16240"/>
        <dbReference type="EC" id="1.11.1.6"/>
    </reaction>
</comment>
<dbReference type="GO" id="GO:0042542">
    <property type="term" value="P:response to hydrogen peroxide"/>
    <property type="evidence" value="ECO:0007669"/>
    <property type="project" value="TreeGrafter"/>
</dbReference>
<dbReference type="PIRSF" id="PIRSF038928">
    <property type="entry name" value="Catalase_clade1-3"/>
    <property type="match status" value="1"/>
</dbReference>
<keyword evidence="4 9" id="KW-0479">Metal-binding</keyword>
<evidence type="ECO:0000256" key="3">
    <source>
        <dbReference type="ARBA" id="ARBA00022617"/>
    </source>
</evidence>
<evidence type="ECO:0000256" key="7">
    <source>
        <dbReference type="ARBA" id="ARBA00023324"/>
    </source>
</evidence>
<evidence type="ECO:0000256" key="8">
    <source>
        <dbReference type="PIRSR" id="PIRSR038928-1"/>
    </source>
</evidence>
<dbReference type="OrthoDB" id="3169619at2"/>
<feature type="binding site" description="axial binding residue" evidence="9">
    <location>
        <position position="346"/>
    </location>
    <ligand>
        <name>heme</name>
        <dbReference type="ChEBI" id="CHEBI:30413"/>
    </ligand>
    <ligandPart>
        <name>Fe</name>
        <dbReference type="ChEBI" id="CHEBI:18248"/>
    </ligandPart>
</feature>
<dbReference type="InterPro" id="IPR020835">
    <property type="entry name" value="Catalase_sf"/>
</dbReference>
<dbReference type="PROSITE" id="PS00437">
    <property type="entry name" value="CATALASE_1"/>
    <property type="match status" value="1"/>
</dbReference>
<feature type="active site" evidence="8">
    <location>
        <position position="136"/>
    </location>
</feature>
<dbReference type="EC" id="1.11.1.6" evidence="10"/>
<protein>
    <recommendedName>
        <fullName evidence="10">Catalase</fullName>
        <ecNumber evidence="10">1.11.1.6</ecNumber>
    </recommendedName>
</protein>
<dbReference type="Gene3D" id="2.40.180.10">
    <property type="entry name" value="Catalase core domain"/>
    <property type="match status" value="1"/>
</dbReference>
<organism evidence="12 13">
    <name type="scientific">Agromyces bracchium</name>
    <dbReference type="NCBI Taxonomy" id="88376"/>
    <lineage>
        <taxon>Bacteria</taxon>
        <taxon>Bacillati</taxon>
        <taxon>Actinomycetota</taxon>
        <taxon>Actinomycetes</taxon>
        <taxon>Micrococcales</taxon>
        <taxon>Microbacteriaceae</taxon>
        <taxon>Agromyces</taxon>
    </lineage>
</organism>
<dbReference type="PRINTS" id="PR00067">
    <property type="entry name" value="CATALASE"/>
</dbReference>
<dbReference type="Pfam" id="PF00199">
    <property type="entry name" value="Catalase"/>
    <property type="match status" value="1"/>
</dbReference>
<dbReference type="PANTHER" id="PTHR11465:SF9">
    <property type="entry name" value="CATALASE"/>
    <property type="match status" value="1"/>
</dbReference>
<dbReference type="PANTHER" id="PTHR11465">
    <property type="entry name" value="CATALASE"/>
    <property type="match status" value="1"/>
</dbReference>
<keyword evidence="5 10" id="KW-0560">Oxidoreductase</keyword>
<dbReference type="GO" id="GO:0046872">
    <property type="term" value="F:metal ion binding"/>
    <property type="evidence" value="ECO:0007669"/>
    <property type="project" value="UniProtKB-KW"/>
</dbReference>
<evidence type="ECO:0000256" key="4">
    <source>
        <dbReference type="ARBA" id="ARBA00022723"/>
    </source>
</evidence>
<evidence type="ECO:0000313" key="12">
    <source>
        <dbReference type="EMBL" id="MTH68156.1"/>
    </source>
</evidence>
<dbReference type="SMART" id="SM01060">
    <property type="entry name" value="Catalase"/>
    <property type="match status" value="1"/>
</dbReference>
<dbReference type="Pfam" id="PF06628">
    <property type="entry name" value="Catalase-rel"/>
    <property type="match status" value="1"/>
</dbReference>
<dbReference type="InterPro" id="IPR010582">
    <property type="entry name" value="Catalase_immune_responsive"/>
</dbReference>
<dbReference type="InterPro" id="IPR024708">
    <property type="entry name" value="Catalase_AS"/>
</dbReference>
<dbReference type="Proteomes" id="UP000433071">
    <property type="component" value="Unassembled WGS sequence"/>
</dbReference>
<evidence type="ECO:0000256" key="6">
    <source>
        <dbReference type="ARBA" id="ARBA00023004"/>
    </source>
</evidence>